<comment type="caution">
    <text evidence="3">The sequence shown here is derived from an EMBL/GenBank/DDBJ whole genome shotgun (WGS) entry which is preliminary data.</text>
</comment>
<dbReference type="InterPro" id="IPR035093">
    <property type="entry name" value="RelE/ParE_toxin_dom_sf"/>
</dbReference>
<accession>A0ABU8XWN7</accession>
<dbReference type="PANTHER" id="PTHR33755">
    <property type="entry name" value="TOXIN PARE1-RELATED"/>
    <property type="match status" value="1"/>
</dbReference>
<protein>
    <submittedName>
        <fullName evidence="3">Type II toxin-antitoxin system RelE/ParE family toxin</fullName>
    </submittedName>
</protein>
<keyword evidence="4" id="KW-1185">Reference proteome</keyword>
<name>A0ABU8XWN7_9PROT</name>
<dbReference type="Proteomes" id="UP001375743">
    <property type="component" value="Unassembled WGS sequence"/>
</dbReference>
<organism evidence="3 4">
    <name type="scientific">Benzoatithermus flavus</name>
    <dbReference type="NCBI Taxonomy" id="3108223"/>
    <lineage>
        <taxon>Bacteria</taxon>
        <taxon>Pseudomonadati</taxon>
        <taxon>Pseudomonadota</taxon>
        <taxon>Alphaproteobacteria</taxon>
        <taxon>Geminicoccales</taxon>
        <taxon>Geminicoccaceae</taxon>
        <taxon>Benzoatithermus</taxon>
    </lineage>
</organism>
<sequence length="103" mass="11720">MAARATFTAQALRELRTVRHWIAAESGAERADRMVDHIVAVADLLAENPKLGRERPEISPGLRSFVVWPYVVCYRPLARGARIMRVIHGRQDLDRAFREPEQG</sequence>
<dbReference type="InterPro" id="IPR051803">
    <property type="entry name" value="TA_system_RelE-like_toxin"/>
</dbReference>
<dbReference type="PANTHER" id="PTHR33755:SF6">
    <property type="entry name" value="PLASMID STABILIZATION SYSTEM PROTEIN"/>
    <property type="match status" value="1"/>
</dbReference>
<dbReference type="EMBL" id="JBBLZC010000031">
    <property type="protein sequence ID" value="MEK0085633.1"/>
    <property type="molecule type" value="Genomic_DNA"/>
</dbReference>
<comment type="similarity">
    <text evidence="1">Belongs to the RelE toxin family.</text>
</comment>
<evidence type="ECO:0000256" key="1">
    <source>
        <dbReference type="ARBA" id="ARBA00006226"/>
    </source>
</evidence>
<reference evidence="3 4" key="1">
    <citation type="submission" date="2024-01" db="EMBL/GenBank/DDBJ databases">
        <title>Multi-omics insights into the function and evolution of sodium benzoate biodegradation pathways in Benzoatithermus flavus gen. nov., sp. nov. from hot spring.</title>
        <authorList>
            <person name="Hu C.-J."/>
            <person name="Li W.-J."/>
        </authorList>
    </citation>
    <scope>NUCLEOTIDE SEQUENCE [LARGE SCALE GENOMIC DNA]</scope>
    <source>
        <strain evidence="3 4">SYSU G07066</strain>
    </source>
</reference>
<evidence type="ECO:0000313" key="3">
    <source>
        <dbReference type="EMBL" id="MEK0085633.1"/>
    </source>
</evidence>
<proteinExistence type="inferred from homology"/>
<dbReference type="Gene3D" id="3.30.2310.20">
    <property type="entry name" value="RelE-like"/>
    <property type="match status" value="1"/>
</dbReference>
<dbReference type="RefSeq" id="WP_418161482.1">
    <property type="nucleotide sequence ID" value="NZ_JBBLZC010000031.1"/>
</dbReference>
<gene>
    <name evidence="3" type="ORF">U1T56_20980</name>
</gene>
<evidence type="ECO:0000256" key="2">
    <source>
        <dbReference type="ARBA" id="ARBA00022649"/>
    </source>
</evidence>
<dbReference type="InterPro" id="IPR007712">
    <property type="entry name" value="RelE/ParE_toxin"/>
</dbReference>
<dbReference type="Pfam" id="PF05016">
    <property type="entry name" value="ParE_toxin"/>
    <property type="match status" value="1"/>
</dbReference>
<keyword evidence="2" id="KW-1277">Toxin-antitoxin system</keyword>
<evidence type="ECO:0000313" key="4">
    <source>
        <dbReference type="Proteomes" id="UP001375743"/>
    </source>
</evidence>